<reference evidence="1 2" key="1">
    <citation type="submission" date="2018-10" db="EMBL/GenBank/DDBJ databases">
        <authorList>
            <person name="Perry B.J."/>
            <person name="Sullivan J.T."/>
            <person name="Murphy R.J.T."/>
            <person name="Ramsay J.P."/>
            <person name="Ronson C.W."/>
        </authorList>
    </citation>
    <scope>NUCLEOTIDE SEQUENCE [LARGE SCALE GENOMIC DNA]</scope>
    <source>
        <strain evidence="1 2">R88b</strain>
    </source>
</reference>
<sequence length="156" mass="17260">MNSATIEIYHPRGVSNLGQWDIGGLKLKVYGLVADNKKVDGPMVTLAQSFVQQDVLPRVTDEGDGNGMGFVIIHLGELGVSISAHWWIQGSVLCQHIYRKLYAAIEPMDTVKRPVIACVWELALINAEQEAWRKTMMKSDPSPSAYMDARANFEAA</sequence>
<protein>
    <submittedName>
        <fullName evidence="1">Uncharacterized protein</fullName>
    </submittedName>
</protein>
<dbReference type="AlphaFoldDB" id="A0A6M7WVK2"/>
<name>A0A6M7WVK2_RHILI</name>
<accession>A0A6M7WVK2</accession>
<dbReference type="RefSeq" id="WP_027028930.1">
    <property type="nucleotide sequence ID" value="NZ_CP033367.1"/>
</dbReference>
<proteinExistence type="predicted"/>
<evidence type="ECO:0000313" key="2">
    <source>
        <dbReference type="Proteomes" id="UP000503017"/>
    </source>
</evidence>
<organism evidence="1 2">
    <name type="scientific">Mesorhizobium loti R88b</name>
    <dbReference type="NCBI Taxonomy" id="935548"/>
    <lineage>
        <taxon>Bacteria</taxon>
        <taxon>Pseudomonadati</taxon>
        <taxon>Pseudomonadota</taxon>
        <taxon>Alphaproteobacteria</taxon>
        <taxon>Hyphomicrobiales</taxon>
        <taxon>Phyllobacteriaceae</taxon>
        <taxon>Mesorhizobium</taxon>
    </lineage>
</organism>
<dbReference type="Proteomes" id="UP000503017">
    <property type="component" value="Chromosome"/>
</dbReference>
<gene>
    <name evidence="1" type="ORF">EB235_22360</name>
</gene>
<evidence type="ECO:0000313" key="1">
    <source>
        <dbReference type="EMBL" id="QKD03888.1"/>
    </source>
</evidence>
<dbReference type="EMBL" id="CP033367">
    <property type="protein sequence ID" value="QKD03888.1"/>
    <property type="molecule type" value="Genomic_DNA"/>
</dbReference>